<protein>
    <recommendedName>
        <fullName evidence="3">1,4-alpha-glucan branching enzyme</fullName>
        <ecNumber evidence="3">2.4.1.18</ecNumber>
    </recommendedName>
</protein>
<comment type="catalytic activity">
    <reaction evidence="1">
        <text>Transfers a segment of a (1-&gt;4)-alpha-D-glucan chain to a primary hydroxy group in a similar glucan chain.</text>
        <dbReference type="EC" id="2.4.1.18"/>
    </reaction>
</comment>
<reference evidence="8" key="1">
    <citation type="submission" date="2019-12" db="UniProtKB">
        <authorList>
            <consortium name="WormBaseParasite"/>
        </authorList>
    </citation>
    <scope>IDENTIFICATION</scope>
</reference>
<dbReference type="SUPFAM" id="SSF51445">
    <property type="entry name" value="(Trans)glycosidases"/>
    <property type="match status" value="1"/>
</dbReference>
<dbReference type="InterPro" id="IPR012337">
    <property type="entry name" value="RNaseH-like_sf"/>
</dbReference>
<dbReference type="SUPFAM" id="SSF51011">
    <property type="entry name" value="Glycosyl hydrolase domain"/>
    <property type="match status" value="1"/>
</dbReference>
<dbReference type="AlphaFoldDB" id="A0A5S6QME9"/>
<dbReference type="InterPro" id="IPR013783">
    <property type="entry name" value="Ig-like_fold"/>
</dbReference>
<dbReference type="Pfam" id="PF02922">
    <property type="entry name" value="CBM_48"/>
    <property type="match status" value="1"/>
</dbReference>
<dbReference type="InterPro" id="IPR014756">
    <property type="entry name" value="Ig_E-set"/>
</dbReference>
<dbReference type="InterPro" id="IPR013780">
    <property type="entry name" value="Glyco_hydro_b"/>
</dbReference>
<dbReference type="STRING" id="70415.A0A5S6QME9"/>
<evidence type="ECO:0000256" key="3">
    <source>
        <dbReference type="ARBA" id="ARBA00012541"/>
    </source>
</evidence>
<dbReference type="PROSITE" id="PS50994">
    <property type="entry name" value="INTEGRASE"/>
    <property type="match status" value="1"/>
</dbReference>
<evidence type="ECO:0000256" key="1">
    <source>
        <dbReference type="ARBA" id="ARBA00000826"/>
    </source>
</evidence>
<dbReference type="SMART" id="SM00642">
    <property type="entry name" value="Aamy"/>
    <property type="match status" value="1"/>
</dbReference>
<dbReference type="Proteomes" id="UP000046395">
    <property type="component" value="Unassembled WGS sequence"/>
</dbReference>
<dbReference type="PANTHER" id="PTHR43651:SF3">
    <property type="entry name" value="1,4-ALPHA-GLUCAN-BRANCHING ENZYME"/>
    <property type="match status" value="1"/>
</dbReference>
<evidence type="ECO:0000256" key="5">
    <source>
        <dbReference type="ARBA" id="ARBA00060592"/>
    </source>
</evidence>
<dbReference type="SUPFAM" id="SSF53098">
    <property type="entry name" value="Ribonuclease H-like"/>
    <property type="match status" value="1"/>
</dbReference>
<dbReference type="InterPro" id="IPR001584">
    <property type="entry name" value="Integrase_cat-core"/>
</dbReference>
<dbReference type="FunFam" id="3.20.20.80:FF:000001">
    <property type="entry name" value="1,4-alpha-glucan branching enzyme"/>
    <property type="match status" value="1"/>
</dbReference>
<dbReference type="GO" id="GO:0043169">
    <property type="term" value="F:cation binding"/>
    <property type="evidence" value="ECO:0007669"/>
    <property type="project" value="InterPro"/>
</dbReference>
<keyword evidence="4" id="KW-0808">Transferase</keyword>
<dbReference type="PANTHER" id="PTHR43651">
    <property type="entry name" value="1,4-ALPHA-GLUCAN-BRANCHING ENZYME"/>
    <property type="match status" value="1"/>
</dbReference>
<dbReference type="GO" id="GO:0005978">
    <property type="term" value="P:glycogen biosynthetic process"/>
    <property type="evidence" value="ECO:0007669"/>
    <property type="project" value="TreeGrafter"/>
</dbReference>
<dbReference type="InterPro" id="IPR017853">
    <property type="entry name" value="GH"/>
</dbReference>
<sequence length="917" mass="104779">MDILGSKSVRPPDFDKILAIDGYLRNFESEISRRYGIFRRTLKTIGEQEGGLDKFTRGYDFYGIKVTPANGIFCREWAPCADALYLRGDFNNWELYSYPYDRLDYGKWELYIPPNTDGTCPVKHGSVIKVLVVKNGCIYDKLSPWARYVCCPDGGNVYHQIFYSPPEKYRFEHPTPPKPRGLRIYEAHVGISSSEGKVASYTHFAENIIPRIAKQGYNAIQLMAIMEHAYYASFGYQVTSFYAPSSRYGNPEELKHLIDKAHSFGMIVLLDVIHSHACKNTADGLNQWDGTNACYFHDNYRGFHDLWDSRLFNYTEMEVLRFLLSNLRWWVEEYHFDGFRFDGVTSMLYHSHGLGHGFSGDYQEYFGLNADTDSLVYLMLANYFLHQKYPDIVTIAEEVSGMPGLCRPVSEGGQGFDYRLAMAIPDKWIALLRGRRDEDWNMGEIVFTLENRRYGEKSIAYAESHDQALVGDKTLSFWLMDKEMYDFMSTITPLTPIIDRGLALHKMIRLITYGLGGEGWLNFIGNEFGHPEWLDFPRAGNNSSYHYCRRQWNLVDDKLLRYKFLNSWDKAMNEAEEIYHWLSSGPAYTSWKHENDKIIAFERAELLFVFNFHPTQSFCDYKLGVDQPGTYKMVLNSDAQEFGGHERLDPDSLHTTFPYEYAGRSNHLNAYIRTRPSGHDIAFSASKPRSRGTRVQSRKISHCRTVASNIGGPVHPLAGSLARPGRISTNRHGDNFRQLDSSHWRAVPYRVTTDRGPQFESHMWISLSKLLGIEHAPTSAYHPQANGLAERFYRQLKAALTARMQANGMKRTTALPLVLLGIRTSLKIYIGLAPSDMVYGSALSLPADFLAPTGPSGGLDRTNFTSTLKTAMYRLRPTPPRRNSTSTFCSKALKDCTHVFIRERRHTSGLTPPYAGP</sequence>
<dbReference type="Gene3D" id="2.60.40.10">
    <property type="entry name" value="Immunoglobulins"/>
    <property type="match status" value="1"/>
</dbReference>
<dbReference type="Pfam" id="PF02806">
    <property type="entry name" value="Alpha-amylase_C"/>
    <property type="match status" value="1"/>
</dbReference>
<dbReference type="GO" id="GO:0003676">
    <property type="term" value="F:nucleic acid binding"/>
    <property type="evidence" value="ECO:0007669"/>
    <property type="project" value="InterPro"/>
</dbReference>
<dbReference type="GO" id="GO:0005737">
    <property type="term" value="C:cytoplasm"/>
    <property type="evidence" value="ECO:0007669"/>
    <property type="project" value="TreeGrafter"/>
</dbReference>
<dbReference type="InterPro" id="IPR004193">
    <property type="entry name" value="Glyco_hydro_13_N"/>
</dbReference>
<dbReference type="CDD" id="cd02854">
    <property type="entry name" value="E_set_GBE_euk_N"/>
    <property type="match status" value="1"/>
</dbReference>
<comment type="similarity">
    <text evidence="2">Belongs to the glycosyl hydrolase 13 family. GlgB subfamily.</text>
</comment>
<dbReference type="WBParaSite" id="TMUE_2000008395.1">
    <property type="protein sequence ID" value="TMUE_2000008395.1"/>
    <property type="gene ID" value="WBGene00292328"/>
</dbReference>
<dbReference type="InterPro" id="IPR006048">
    <property type="entry name" value="A-amylase/branching_C"/>
</dbReference>
<dbReference type="FunFam" id="2.60.40.1180:FF:000003">
    <property type="entry name" value="1,4-alpha-glucan-branching enzyme, chloroplastic/amyloplastic"/>
    <property type="match status" value="1"/>
</dbReference>
<dbReference type="InterPro" id="IPR006047">
    <property type="entry name" value="GH13_cat_dom"/>
</dbReference>
<evidence type="ECO:0000259" key="6">
    <source>
        <dbReference type="PROSITE" id="PS50994"/>
    </source>
</evidence>
<proteinExistence type="inferred from homology"/>
<dbReference type="Gene3D" id="3.20.20.80">
    <property type="entry name" value="Glycosidases"/>
    <property type="match status" value="1"/>
</dbReference>
<evidence type="ECO:0000256" key="2">
    <source>
        <dbReference type="ARBA" id="ARBA00009000"/>
    </source>
</evidence>
<name>A0A5S6QME9_TRIMR</name>
<organism evidence="7 8">
    <name type="scientific">Trichuris muris</name>
    <name type="common">Mouse whipworm</name>
    <dbReference type="NCBI Taxonomy" id="70415"/>
    <lineage>
        <taxon>Eukaryota</taxon>
        <taxon>Metazoa</taxon>
        <taxon>Ecdysozoa</taxon>
        <taxon>Nematoda</taxon>
        <taxon>Enoplea</taxon>
        <taxon>Dorylaimia</taxon>
        <taxon>Trichinellida</taxon>
        <taxon>Trichuridae</taxon>
        <taxon>Trichuris</taxon>
    </lineage>
</organism>
<keyword evidence="7" id="KW-1185">Reference proteome</keyword>
<dbReference type="SUPFAM" id="SSF81296">
    <property type="entry name" value="E set domains"/>
    <property type="match status" value="1"/>
</dbReference>
<dbReference type="Pfam" id="PF00128">
    <property type="entry name" value="Alpha-amylase"/>
    <property type="match status" value="1"/>
</dbReference>
<dbReference type="InterPro" id="IPR036397">
    <property type="entry name" value="RNaseH_sf"/>
</dbReference>
<comment type="pathway">
    <text evidence="5">Glycan biosynthesis.</text>
</comment>
<dbReference type="CDD" id="cd11321">
    <property type="entry name" value="AmyAc_bac_euk_BE"/>
    <property type="match status" value="1"/>
</dbReference>
<accession>A0A5S6QME9</accession>
<evidence type="ECO:0000313" key="8">
    <source>
        <dbReference type="WBParaSite" id="TMUE_2000008395.1"/>
    </source>
</evidence>
<dbReference type="GO" id="GO:0015074">
    <property type="term" value="P:DNA integration"/>
    <property type="evidence" value="ECO:0007669"/>
    <property type="project" value="InterPro"/>
</dbReference>
<feature type="domain" description="Integrase catalytic" evidence="6">
    <location>
        <begin position="736"/>
        <end position="842"/>
    </location>
</feature>
<dbReference type="GO" id="GO:0004553">
    <property type="term" value="F:hydrolase activity, hydrolyzing O-glycosyl compounds"/>
    <property type="evidence" value="ECO:0007669"/>
    <property type="project" value="InterPro"/>
</dbReference>
<dbReference type="EC" id="2.4.1.18" evidence="3"/>
<dbReference type="GO" id="GO:0003844">
    <property type="term" value="F:1,4-alpha-glucan branching enzyme activity"/>
    <property type="evidence" value="ECO:0007669"/>
    <property type="project" value="UniProtKB-EC"/>
</dbReference>
<dbReference type="Gene3D" id="3.30.420.10">
    <property type="entry name" value="Ribonuclease H-like superfamily/Ribonuclease H"/>
    <property type="match status" value="1"/>
</dbReference>
<evidence type="ECO:0000313" key="7">
    <source>
        <dbReference type="Proteomes" id="UP000046395"/>
    </source>
</evidence>
<dbReference type="Gene3D" id="2.60.40.1180">
    <property type="entry name" value="Golgi alpha-mannosidase II"/>
    <property type="match status" value="1"/>
</dbReference>
<evidence type="ECO:0000256" key="4">
    <source>
        <dbReference type="ARBA" id="ARBA00022679"/>
    </source>
</evidence>